<proteinExistence type="predicted"/>
<dbReference type="SUPFAM" id="SSF53448">
    <property type="entry name" value="Nucleotide-diphospho-sugar transferases"/>
    <property type="match status" value="1"/>
</dbReference>
<evidence type="ECO:0000313" key="3">
    <source>
        <dbReference type="Proteomes" id="UP000323653"/>
    </source>
</evidence>
<dbReference type="Proteomes" id="UP000323653">
    <property type="component" value="Chromosome"/>
</dbReference>
<dbReference type="InterPro" id="IPR001173">
    <property type="entry name" value="Glyco_trans_2-like"/>
</dbReference>
<dbReference type="GO" id="GO:0016740">
    <property type="term" value="F:transferase activity"/>
    <property type="evidence" value="ECO:0007669"/>
    <property type="project" value="UniProtKB-KW"/>
</dbReference>
<dbReference type="PANTHER" id="PTHR43179">
    <property type="entry name" value="RHAMNOSYLTRANSFERASE WBBL"/>
    <property type="match status" value="1"/>
</dbReference>
<organism evidence="2 3">
    <name type="scientific">Pedobacter aquae</name>
    <dbReference type="NCBI Taxonomy" id="2605747"/>
    <lineage>
        <taxon>Bacteria</taxon>
        <taxon>Pseudomonadati</taxon>
        <taxon>Bacteroidota</taxon>
        <taxon>Sphingobacteriia</taxon>
        <taxon>Sphingobacteriales</taxon>
        <taxon>Sphingobacteriaceae</taxon>
        <taxon>Pedobacter</taxon>
    </lineage>
</organism>
<feature type="domain" description="Glycosyltransferase 2-like" evidence="1">
    <location>
        <begin position="6"/>
        <end position="189"/>
    </location>
</feature>
<sequence length="260" mass="29863">MSLKLSIVIVNYNVRDLLQQAIDSLLDACKEIEYEFFVVDNASDDQSVEMLQSHYPTIKVISNNINIGFSKANNQAIKQAKGEYILVINPDTITSKDTLSKTIAFMDEHPEAGGLGLRMINGQGEFLQESKRQIPGISTVLFHFSGLSKLLPQSKFFSSYYAHQVGEFETAEVDILAGAFMLLRKKALDKAGLFDENFFMYGEDIDLSYRLKLSGYQNYYYGNTYIIHFKGQSTKKYNWRYIKNFYGAMLIFARKYFFKF</sequence>
<evidence type="ECO:0000259" key="1">
    <source>
        <dbReference type="Pfam" id="PF00535"/>
    </source>
</evidence>
<dbReference type="Gene3D" id="3.90.550.10">
    <property type="entry name" value="Spore Coat Polysaccharide Biosynthesis Protein SpsA, Chain A"/>
    <property type="match status" value="1"/>
</dbReference>
<dbReference type="AlphaFoldDB" id="A0A5C0VF07"/>
<reference evidence="2 3" key="1">
    <citation type="submission" date="2019-08" db="EMBL/GenBank/DDBJ databases">
        <title>Pedobacter sp. nov., isolated from Han river, South Korea.</title>
        <authorList>
            <person name="Lee D.-H."/>
            <person name="Kim Y.-S."/>
            <person name="Hwang E.-M."/>
            <person name="Le Tran T.C."/>
            <person name="Cha C.-J."/>
        </authorList>
    </citation>
    <scope>NUCLEOTIDE SEQUENCE [LARGE SCALE GENOMIC DNA]</scope>
    <source>
        <strain evidence="2 3">CJ43</strain>
    </source>
</reference>
<evidence type="ECO:0000313" key="2">
    <source>
        <dbReference type="EMBL" id="QEK51298.1"/>
    </source>
</evidence>
<protein>
    <submittedName>
        <fullName evidence="2">Glycosyltransferase family 2 protein</fullName>
    </submittedName>
</protein>
<dbReference type="Pfam" id="PF00535">
    <property type="entry name" value="Glycos_transf_2"/>
    <property type="match status" value="1"/>
</dbReference>
<keyword evidence="2" id="KW-0808">Transferase</keyword>
<dbReference type="EMBL" id="CP043329">
    <property type="protein sequence ID" value="QEK51298.1"/>
    <property type="molecule type" value="Genomic_DNA"/>
</dbReference>
<dbReference type="KEGG" id="pej:FYC62_06175"/>
<dbReference type="InterPro" id="IPR029044">
    <property type="entry name" value="Nucleotide-diphossugar_trans"/>
</dbReference>
<gene>
    <name evidence="2" type="ORF">FYC62_06175</name>
</gene>
<accession>A0A5C0VF07</accession>
<keyword evidence="3" id="KW-1185">Reference proteome</keyword>
<name>A0A5C0VF07_9SPHI</name>
<dbReference type="CDD" id="cd04186">
    <property type="entry name" value="GT_2_like_c"/>
    <property type="match status" value="1"/>
</dbReference>
<dbReference type="PANTHER" id="PTHR43179:SF7">
    <property type="entry name" value="RHAMNOSYLTRANSFERASE WBBL"/>
    <property type="match status" value="1"/>
</dbReference>